<reference evidence="5 6" key="1">
    <citation type="journal article" date="2019" name="Int. J. Syst. Evol. Microbiol.">
        <title>The Global Catalogue of Microorganisms (GCM) 10K type strain sequencing project: providing services to taxonomists for standard genome sequencing and annotation.</title>
        <authorList>
            <consortium name="The Broad Institute Genomics Platform"/>
            <consortium name="The Broad Institute Genome Sequencing Center for Infectious Disease"/>
            <person name="Wu L."/>
            <person name="Ma J."/>
        </authorList>
    </citation>
    <scope>NUCLEOTIDE SEQUENCE [LARGE SCALE GENOMIC DNA]</scope>
    <source>
        <strain evidence="5 6">JCM 13002</strain>
    </source>
</reference>
<gene>
    <name evidence="5" type="ORF">GCM10009663_17820</name>
</gene>
<feature type="short sequence motif" description="GXSXG" evidence="2">
    <location>
        <begin position="82"/>
        <end position="86"/>
    </location>
</feature>
<comment type="caution">
    <text evidence="2">Lacks conserved residue(s) required for the propagation of feature annotation.</text>
</comment>
<name>A0ABN1TDA3_9ACTN</name>
<dbReference type="Pfam" id="PF11856">
    <property type="entry name" value="DUF3376"/>
    <property type="match status" value="1"/>
</dbReference>
<feature type="domain" description="PNPLA" evidence="4">
    <location>
        <begin position="19"/>
        <end position="280"/>
    </location>
</feature>
<accession>A0ABN1TDA3</accession>
<feature type="active site" description="Nucleophile" evidence="2">
    <location>
        <position position="84"/>
    </location>
</feature>
<sequence>MTDQDTAAAGPPQEVRLALVLNGGISLAVWMGGVAHELDLLRRASRGDDESGVAERDRPAFRIWQRLTRERHKRVVVDVVAGTSAGGLNGVLLATAVARGAALPDLHATWNRTADLGRLLSEDGSGSLLRGAVVEEALTEAVAAMGGEPQLAEPVTLFLTATALDGRPRRCTDGYGGAFDVPDHRRVYRFRHDDEAPVYERTRAGAWQVGKRPLRDFHGPAGRLAPALLRAARATAAFPVAFAPVQEAPMADHRDPPSAIPSSSVMDGGVLDNEPFRPVLDAIGERLADRRPERVLVYVVPFAGTLRQEAVGRKRPEDITWTEAAATALHHPREANFRSATEDLAERMRTRVSGVQEHLFRELYENPVRATRLLHRAAELLDDYRRSRAAAVVWDVRRQASADDVTALLDLPGTAADWLPGRNPGWLPPAATEHDDPVHAADPGDWRWGLVPTERVLRMMLCDLQRRLPDCQPTVRRQLASAAGLVCRRLAETRAVRDAVRAVLREGPPPGPSDAGIADRVSEVFTRLDAARTLGGLVRQAAGSYLTALHTLGDQRFATTRDALACCLAVEVLSHAYAPAAAAVEQPTPAFAFLRLGPDDLGPLFRQDRYADMGDRKLYGTRLGHFGAFLDEDWRSSDFTWGRLDAARHLLRVLVPEPGERQDAERELHSALLAAEIGRERMQQNLDELLGADSALLDRTVGGRGGRDVQQRTARSARALLLAEPEADAAGPTRWAQRRLNVPARAALDPEPPDTGGLPLRRRVGLWLLRRATRRVRRQLDQDPLPGALRTALRRDTVRTLCAAALVCALLGAGIALAIALPLT</sequence>
<feature type="active site" description="Proton acceptor" evidence="2">
    <location>
        <position position="267"/>
    </location>
</feature>
<protein>
    <recommendedName>
        <fullName evidence="4">PNPLA domain-containing protein</fullName>
    </recommendedName>
</protein>
<keyword evidence="1 2" id="KW-0443">Lipid metabolism</keyword>
<dbReference type="Pfam" id="PF01734">
    <property type="entry name" value="Patatin"/>
    <property type="match status" value="1"/>
</dbReference>
<proteinExistence type="predicted"/>
<dbReference type="InterPro" id="IPR024282">
    <property type="entry name" value="DUF3376"/>
</dbReference>
<feature type="short sequence motif" description="DGA/G" evidence="2">
    <location>
        <begin position="267"/>
        <end position="269"/>
    </location>
</feature>
<keyword evidence="3" id="KW-1133">Transmembrane helix</keyword>
<feature type="transmembrane region" description="Helical" evidence="3">
    <location>
        <begin position="803"/>
        <end position="823"/>
    </location>
</feature>
<dbReference type="InterPro" id="IPR016035">
    <property type="entry name" value="Acyl_Trfase/lysoPLipase"/>
</dbReference>
<evidence type="ECO:0000256" key="1">
    <source>
        <dbReference type="ARBA" id="ARBA00023098"/>
    </source>
</evidence>
<evidence type="ECO:0000259" key="4">
    <source>
        <dbReference type="PROSITE" id="PS51635"/>
    </source>
</evidence>
<evidence type="ECO:0000313" key="6">
    <source>
        <dbReference type="Proteomes" id="UP001499987"/>
    </source>
</evidence>
<dbReference type="Gene3D" id="3.40.1090.10">
    <property type="entry name" value="Cytosolic phospholipase A2 catalytic domain"/>
    <property type="match status" value="2"/>
</dbReference>
<comment type="caution">
    <text evidence="5">The sequence shown here is derived from an EMBL/GenBank/DDBJ whole genome shotgun (WGS) entry which is preliminary data.</text>
</comment>
<dbReference type="EMBL" id="BAAALD010000011">
    <property type="protein sequence ID" value="GAA1076656.1"/>
    <property type="molecule type" value="Genomic_DNA"/>
</dbReference>
<keyword evidence="3" id="KW-0812">Transmembrane</keyword>
<dbReference type="Proteomes" id="UP001499987">
    <property type="component" value="Unassembled WGS sequence"/>
</dbReference>
<evidence type="ECO:0000313" key="5">
    <source>
        <dbReference type="EMBL" id="GAA1076656.1"/>
    </source>
</evidence>
<keyword evidence="2" id="KW-0442">Lipid degradation</keyword>
<dbReference type="RefSeq" id="WP_344622953.1">
    <property type="nucleotide sequence ID" value="NZ_BAAALD010000011.1"/>
</dbReference>
<dbReference type="PROSITE" id="PS51635">
    <property type="entry name" value="PNPLA"/>
    <property type="match status" value="1"/>
</dbReference>
<dbReference type="SUPFAM" id="SSF52151">
    <property type="entry name" value="FabD/lysophospholipase-like"/>
    <property type="match status" value="1"/>
</dbReference>
<dbReference type="InterPro" id="IPR002641">
    <property type="entry name" value="PNPLA_dom"/>
</dbReference>
<keyword evidence="3" id="KW-0472">Membrane</keyword>
<organism evidence="5 6">
    <name type="scientific">Kitasatospora arboriphila</name>
    <dbReference type="NCBI Taxonomy" id="258052"/>
    <lineage>
        <taxon>Bacteria</taxon>
        <taxon>Bacillati</taxon>
        <taxon>Actinomycetota</taxon>
        <taxon>Actinomycetes</taxon>
        <taxon>Kitasatosporales</taxon>
        <taxon>Streptomycetaceae</taxon>
        <taxon>Kitasatospora</taxon>
    </lineage>
</organism>
<keyword evidence="6" id="KW-1185">Reference proteome</keyword>
<keyword evidence="2" id="KW-0378">Hydrolase</keyword>
<evidence type="ECO:0000256" key="3">
    <source>
        <dbReference type="SAM" id="Phobius"/>
    </source>
</evidence>
<evidence type="ECO:0000256" key="2">
    <source>
        <dbReference type="PROSITE-ProRule" id="PRU01161"/>
    </source>
</evidence>